<evidence type="ECO:0000313" key="1">
    <source>
        <dbReference type="EMBL" id="MBM0244607.1"/>
    </source>
</evidence>
<keyword evidence="2" id="KW-1185">Reference proteome</keyword>
<gene>
    <name evidence="1" type="ORF">GWO63_010240</name>
</gene>
<reference evidence="1 2" key="1">
    <citation type="submission" date="2021-01" db="EMBL/GenBank/DDBJ databases">
        <title>Complete genome sequences of Corynebacterium macginleyi strains isolated from infectious keratitis.</title>
        <authorList>
            <person name="Sagerfors S."/>
            <person name="Poehlein A."/>
            <person name="Soderquist B."/>
            <person name="Bruggemann H."/>
        </authorList>
    </citation>
    <scope>NUCLEOTIDE SEQUENCE [LARGE SCALE GENOMIC DNA]</scope>
    <source>
        <strain evidence="1 2">12T220</strain>
    </source>
</reference>
<dbReference type="RefSeq" id="WP_121912135.1">
    <property type="nucleotide sequence ID" value="NZ_CP069516.1"/>
</dbReference>
<dbReference type="GeneID" id="92746787"/>
<comment type="caution">
    <text evidence="1">The sequence shown here is derived from an EMBL/GenBank/DDBJ whole genome shotgun (WGS) entry which is preliminary data.</text>
</comment>
<evidence type="ECO:0000313" key="2">
    <source>
        <dbReference type="Proteomes" id="UP001518680"/>
    </source>
</evidence>
<organism evidence="1 2">
    <name type="scientific">Corynebacterium macginleyi</name>
    <dbReference type="NCBI Taxonomy" id="38290"/>
    <lineage>
        <taxon>Bacteria</taxon>
        <taxon>Bacillati</taxon>
        <taxon>Actinomycetota</taxon>
        <taxon>Actinomycetes</taxon>
        <taxon>Mycobacteriales</taxon>
        <taxon>Corynebacteriaceae</taxon>
        <taxon>Corynebacterium</taxon>
    </lineage>
</organism>
<accession>A0ABS1Y888</accession>
<name>A0ABS1Y888_9CORY</name>
<protein>
    <submittedName>
        <fullName evidence="1">Uncharacterized protein</fullName>
    </submittedName>
</protein>
<dbReference type="Proteomes" id="UP001518680">
    <property type="component" value="Unassembled WGS sequence"/>
</dbReference>
<dbReference type="EMBL" id="JAACBX020000002">
    <property type="protein sequence ID" value="MBM0244607.1"/>
    <property type="molecule type" value="Genomic_DNA"/>
</dbReference>
<sequence>MTTAKKNTTKKTSDEIEVLDKAPEVNWSVENRIYTEKGVELTNGVKVDVSVFLDNDDLPASFAALVAEGNVGGMLMAKLPDPTRTLLDWVGATQKDLREVIAPVIQRADDLPESEKYKK</sequence>
<proteinExistence type="predicted"/>